<evidence type="ECO:0000313" key="4">
    <source>
        <dbReference type="Proteomes" id="UP000248132"/>
    </source>
</evidence>
<name>A0A318XGF2_9FIRM</name>
<feature type="transmembrane region" description="Helical" evidence="1">
    <location>
        <begin position="348"/>
        <end position="364"/>
    </location>
</feature>
<feature type="transmembrane region" description="Helical" evidence="1">
    <location>
        <begin position="108"/>
        <end position="127"/>
    </location>
</feature>
<keyword evidence="1" id="KW-0472">Membrane</keyword>
<accession>A0A318XGF2</accession>
<feature type="transmembrane region" description="Helical" evidence="1">
    <location>
        <begin position="231"/>
        <end position="249"/>
    </location>
</feature>
<keyword evidence="1" id="KW-1133">Transmembrane helix</keyword>
<keyword evidence="1" id="KW-0812">Transmembrane</keyword>
<dbReference type="EMBL" id="QKMR01000026">
    <property type="protein sequence ID" value="PYG85027.1"/>
    <property type="molecule type" value="Genomic_DNA"/>
</dbReference>
<feature type="domain" description="Membrane protein 6-pyruvoyl-tetrahydropterin synthase-related" evidence="2">
    <location>
        <begin position="83"/>
        <end position="699"/>
    </location>
</feature>
<dbReference type="OrthoDB" id="1934309at2"/>
<organism evidence="3 4">
    <name type="scientific">Ruminiclostridium sufflavum DSM 19573</name>
    <dbReference type="NCBI Taxonomy" id="1121337"/>
    <lineage>
        <taxon>Bacteria</taxon>
        <taxon>Bacillati</taxon>
        <taxon>Bacillota</taxon>
        <taxon>Clostridia</taxon>
        <taxon>Eubacteriales</taxon>
        <taxon>Oscillospiraceae</taxon>
        <taxon>Ruminiclostridium</taxon>
    </lineage>
</organism>
<evidence type="ECO:0000256" key="1">
    <source>
        <dbReference type="SAM" id="Phobius"/>
    </source>
</evidence>
<sequence>MENTEISKNKPYIRFALKIIAAAAFLATGAIILMYLIKANRYYASGNDIWGHLFKADLMYQSIKSGDFYPLYTDFWYNGIQPFRYWAPFPYYLMAGLQYISGGNVLNAYYLLAGLSFFIGGMGWLLWGISSRRIILCTFIGTIWFFMPENFLVYFCEGNLPRMVIAILLPYLVYFIWRFVEKGRNTSLFPIIILMCISTLSHVMIAAMTGIGAFIFLAVYSIYTKNVLRPVYTIAGMLLSFALCGIWLFPALKGGLVGMDPAASAEVMKSLSSPLSVSLNPFNRMTGIVDTFYFGISAAIVSVIGIFLSNRKEKAGFYTTVIILLATTASAIPFLSKLPLSQILWMRRLTPVAYALFFCSLIEWKKCKRYFMLILALILLIDCIPSFSISRYYTQLSTKTDNELVIAKAITKQRVALMDLSSNGSYPSWELCEGDNPAKYTYGWAWQGAATSSNIVMLNTALEGGYFDYMFDRCLELGNDTVIVKKDLLKASGKNYSDLLKAAGNSQYRLYQETKQTYIFHRELSGSFGLISNYKGLAIGSSSTQISLCYPEFANGNSNNIEDYTLEELLKYKVIYLSDFKYHNREAAENIVRRLSRNGVKVVIDMNRIPVDKVTNRMTFLEVTAQSLSFENSYPALSYKGREVIPENFVQAYSTWNTVYLDNIKKPTGNFEYLDQELVFLGTNEDENIVFMGLNILYHAMQAGDTEVMNIISDLLRLEQNAVPARKPVDIGITRKSNKIIIDTPVEGINTTIAYQDNFISDDNIKNDNNLLAVTKKHTEIKLVYPYLKQGILTSFLGLIGLIALYFYIIRKKKGVL</sequence>
<gene>
    <name evidence="3" type="ORF">LY28_03387</name>
</gene>
<feature type="transmembrane region" description="Helical" evidence="1">
    <location>
        <begin position="12"/>
        <end position="37"/>
    </location>
</feature>
<feature type="transmembrane region" description="Helical" evidence="1">
    <location>
        <begin position="291"/>
        <end position="308"/>
    </location>
</feature>
<dbReference type="AlphaFoldDB" id="A0A318XGF2"/>
<feature type="transmembrane region" description="Helical" evidence="1">
    <location>
        <begin position="791"/>
        <end position="810"/>
    </location>
</feature>
<dbReference type="RefSeq" id="WP_110463343.1">
    <property type="nucleotide sequence ID" value="NZ_QKMR01000026.1"/>
</dbReference>
<feature type="transmembrane region" description="Helical" evidence="1">
    <location>
        <begin position="133"/>
        <end position="156"/>
    </location>
</feature>
<proteinExistence type="predicted"/>
<reference evidence="3 4" key="1">
    <citation type="submission" date="2018-06" db="EMBL/GenBank/DDBJ databases">
        <title>Genomic Encyclopedia of Type Strains, Phase I: the one thousand microbial genomes (KMG-I) project.</title>
        <authorList>
            <person name="Kyrpides N."/>
        </authorList>
    </citation>
    <scope>NUCLEOTIDE SEQUENCE [LARGE SCALE GENOMIC DNA]</scope>
    <source>
        <strain evidence="3 4">DSM 19573</strain>
    </source>
</reference>
<evidence type="ECO:0000259" key="2">
    <source>
        <dbReference type="Pfam" id="PF10131"/>
    </source>
</evidence>
<feature type="transmembrane region" description="Helical" evidence="1">
    <location>
        <begin position="192"/>
        <end position="219"/>
    </location>
</feature>
<comment type="caution">
    <text evidence="3">The sequence shown here is derived from an EMBL/GenBank/DDBJ whole genome shotgun (WGS) entry which is preliminary data.</text>
</comment>
<feature type="transmembrane region" description="Helical" evidence="1">
    <location>
        <begin position="163"/>
        <end position="180"/>
    </location>
</feature>
<dbReference type="Pfam" id="PF10131">
    <property type="entry name" value="PTPS_related"/>
    <property type="match status" value="1"/>
</dbReference>
<feature type="transmembrane region" description="Helical" evidence="1">
    <location>
        <begin position="315"/>
        <end position="336"/>
    </location>
</feature>
<evidence type="ECO:0000313" key="3">
    <source>
        <dbReference type="EMBL" id="PYG85027.1"/>
    </source>
</evidence>
<keyword evidence="4" id="KW-1185">Reference proteome</keyword>
<dbReference type="InterPro" id="IPR018776">
    <property type="entry name" value="Membrane_prot_PTPS-rel_domain"/>
</dbReference>
<protein>
    <submittedName>
        <fullName evidence="3">Putative membrane protein</fullName>
    </submittedName>
</protein>
<dbReference type="Proteomes" id="UP000248132">
    <property type="component" value="Unassembled WGS sequence"/>
</dbReference>
<feature type="transmembrane region" description="Helical" evidence="1">
    <location>
        <begin position="371"/>
        <end position="393"/>
    </location>
</feature>